<protein>
    <submittedName>
        <fullName evidence="1">Uncharacterized protein</fullName>
    </submittedName>
</protein>
<reference evidence="1" key="1">
    <citation type="journal article" date="2012" name="PLoS ONE">
        <title>Gene sets for utilization of primary and secondary nutrition supplies in the distal gut of endangered iberian lynx.</title>
        <authorList>
            <person name="Alcaide M."/>
            <person name="Messina E."/>
            <person name="Richter M."/>
            <person name="Bargiela R."/>
            <person name="Peplies J."/>
            <person name="Huws S.A."/>
            <person name="Newbold C.J."/>
            <person name="Golyshin P.N."/>
            <person name="Simon M.A."/>
            <person name="Lopez G."/>
            <person name="Yakimov M.M."/>
            <person name="Ferrer M."/>
        </authorList>
    </citation>
    <scope>NUCLEOTIDE SEQUENCE</scope>
</reference>
<name>J9FSR3_9ZZZZ</name>
<dbReference type="EMBL" id="AMCI01004478">
    <property type="protein sequence ID" value="EJW98001.1"/>
    <property type="molecule type" value="Genomic_DNA"/>
</dbReference>
<comment type="caution">
    <text evidence="1">The sequence shown here is derived from an EMBL/GenBank/DDBJ whole genome shotgun (WGS) entry which is preliminary data.</text>
</comment>
<evidence type="ECO:0000313" key="1">
    <source>
        <dbReference type="EMBL" id="EJW98001.1"/>
    </source>
</evidence>
<organism evidence="1">
    <name type="scientific">gut metagenome</name>
    <dbReference type="NCBI Taxonomy" id="749906"/>
    <lineage>
        <taxon>unclassified sequences</taxon>
        <taxon>metagenomes</taxon>
        <taxon>organismal metagenomes</taxon>
    </lineage>
</organism>
<proteinExistence type="predicted"/>
<sequence>TMRSHRQLRYEIAPFNIPYALRRRLLKTKIPM</sequence>
<accession>J9FSR3</accession>
<feature type="non-terminal residue" evidence="1">
    <location>
        <position position="1"/>
    </location>
</feature>
<dbReference type="AlphaFoldDB" id="J9FSR3"/>
<gene>
    <name evidence="1" type="ORF">EVA_13889</name>
</gene>